<reference evidence="3" key="1">
    <citation type="journal article" date="2019" name="Int. J. Syst. Evol. Microbiol.">
        <title>The Global Catalogue of Microorganisms (GCM) 10K type strain sequencing project: providing services to taxonomists for standard genome sequencing and annotation.</title>
        <authorList>
            <consortium name="The Broad Institute Genomics Platform"/>
            <consortium name="The Broad Institute Genome Sequencing Center for Infectious Disease"/>
            <person name="Wu L."/>
            <person name="Ma J."/>
        </authorList>
    </citation>
    <scope>NUCLEOTIDE SEQUENCE [LARGE SCALE GENOMIC DNA]</scope>
    <source>
        <strain evidence="3">JCM 1365</strain>
    </source>
</reference>
<comment type="caution">
    <text evidence="2">The sequence shown here is derived from an EMBL/GenBank/DDBJ whole genome shotgun (WGS) entry which is preliminary data.</text>
</comment>
<keyword evidence="3" id="KW-1185">Reference proteome</keyword>
<gene>
    <name evidence="2" type="ORF">GCM10009721_21460</name>
</gene>
<accession>A0ABQ2I0E8</accession>
<feature type="signal peptide" evidence="1">
    <location>
        <begin position="1"/>
        <end position="26"/>
    </location>
</feature>
<name>A0ABQ2I0E8_9MICO</name>
<sequence>MKQIIRIATALTVTAVLGFAAGTASHASSAPVDAWCVKGGQSANGPCEWIAGS</sequence>
<evidence type="ECO:0000313" key="3">
    <source>
        <dbReference type="Proteomes" id="UP000623461"/>
    </source>
</evidence>
<dbReference type="EMBL" id="BMNZ01000004">
    <property type="protein sequence ID" value="GGM94903.1"/>
    <property type="molecule type" value="Genomic_DNA"/>
</dbReference>
<feature type="chain" id="PRO_5046298062" evidence="1">
    <location>
        <begin position="27"/>
        <end position="53"/>
    </location>
</feature>
<evidence type="ECO:0000313" key="2">
    <source>
        <dbReference type="EMBL" id="GGM94903.1"/>
    </source>
</evidence>
<dbReference type="Proteomes" id="UP000623461">
    <property type="component" value="Unassembled WGS sequence"/>
</dbReference>
<organism evidence="2 3">
    <name type="scientific">Terrabacter tumescens</name>
    <dbReference type="NCBI Taxonomy" id="60443"/>
    <lineage>
        <taxon>Bacteria</taxon>
        <taxon>Bacillati</taxon>
        <taxon>Actinomycetota</taxon>
        <taxon>Actinomycetes</taxon>
        <taxon>Micrococcales</taxon>
        <taxon>Intrasporangiaceae</taxon>
        <taxon>Terrabacter</taxon>
    </lineage>
</organism>
<protein>
    <submittedName>
        <fullName evidence="2">Uncharacterized protein</fullName>
    </submittedName>
</protein>
<keyword evidence="1" id="KW-0732">Signal</keyword>
<proteinExistence type="predicted"/>
<evidence type="ECO:0000256" key="1">
    <source>
        <dbReference type="SAM" id="SignalP"/>
    </source>
</evidence>
<dbReference type="RefSeq" id="WP_156035172.1">
    <property type="nucleotide sequence ID" value="NZ_BMNZ01000004.1"/>
</dbReference>